<protein>
    <submittedName>
        <fullName evidence="1">Uncharacterized protein</fullName>
    </submittedName>
</protein>
<dbReference type="InterPro" id="IPR042838">
    <property type="entry name" value="KIAA1958"/>
</dbReference>
<dbReference type="PANTHER" id="PTHR46963:SF2">
    <property type="match status" value="1"/>
</dbReference>
<dbReference type="Proteomes" id="UP001217089">
    <property type="component" value="Unassembled WGS sequence"/>
</dbReference>
<name>A0ABQ9F1E0_TEGGR</name>
<dbReference type="EMBL" id="JARBDR010000539">
    <property type="protein sequence ID" value="KAJ8311209.1"/>
    <property type="molecule type" value="Genomic_DNA"/>
</dbReference>
<comment type="caution">
    <text evidence="1">The sequence shown here is derived from an EMBL/GenBank/DDBJ whole genome shotgun (WGS) entry which is preliminary data.</text>
</comment>
<evidence type="ECO:0000313" key="2">
    <source>
        <dbReference type="Proteomes" id="UP001217089"/>
    </source>
</evidence>
<reference evidence="1 2" key="1">
    <citation type="submission" date="2022-12" db="EMBL/GenBank/DDBJ databases">
        <title>Chromosome-level genome of Tegillarca granosa.</title>
        <authorList>
            <person name="Kim J."/>
        </authorList>
    </citation>
    <scope>NUCLEOTIDE SEQUENCE [LARGE SCALE GENOMIC DNA]</scope>
    <source>
        <strain evidence="1">Teg-2019</strain>
        <tissue evidence="1">Adductor muscle</tissue>
    </source>
</reference>
<accession>A0ABQ9F1E0</accession>
<keyword evidence="2" id="KW-1185">Reference proteome</keyword>
<organism evidence="1 2">
    <name type="scientific">Tegillarca granosa</name>
    <name type="common">Malaysian cockle</name>
    <name type="synonym">Anadara granosa</name>
    <dbReference type="NCBI Taxonomy" id="220873"/>
    <lineage>
        <taxon>Eukaryota</taxon>
        <taxon>Metazoa</taxon>
        <taxon>Spiralia</taxon>
        <taxon>Lophotrochozoa</taxon>
        <taxon>Mollusca</taxon>
        <taxon>Bivalvia</taxon>
        <taxon>Autobranchia</taxon>
        <taxon>Pteriomorphia</taxon>
        <taxon>Arcoida</taxon>
        <taxon>Arcoidea</taxon>
        <taxon>Arcidae</taxon>
        <taxon>Tegillarca</taxon>
    </lineage>
</organism>
<dbReference type="PANTHER" id="PTHR46963">
    <property type="entry name" value="SIMILAR TO RIKEN CDNA E130308A19"/>
    <property type="match status" value="1"/>
</dbReference>
<gene>
    <name evidence="1" type="ORF">KUTeg_011237</name>
</gene>
<proteinExistence type="predicted"/>
<sequence>MPCFFGMRSRQEHVNLRWGDIKVKRTSIGEQFLEYPERSTKTHTVVTSENRAFTPKMFEEGNPSCPVYIYQLYAEKDQINETIRFTICIGINKRSNEQSELWFVNQAMGHKSLSSNYSTASLDQQKQMSCILSNLNKQSTLKSASSTVTTSSVNQFPVDSLVLNNVNKSSKKYINSQKHINNLFIFKPVSLDNYQFYIISGYVDLCSNKSIQQQAKSKYLLGVSVVQSQPHHIQNGLHNILVSV</sequence>
<evidence type="ECO:0000313" key="1">
    <source>
        <dbReference type="EMBL" id="KAJ8311209.1"/>
    </source>
</evidence>